<gene>
    <name evidence="1" type="ORF">T190115A13A_110061</name>
</gene>
<dbReference type="Gene3D" id="3.40.50.2300">
    <property type="match status" value="1"/>
</dbReference>
<organism evidence="1 2">
    <name type="scientific">Tenacibaculum vairaonense</name>
    <dbReference type="NCBI Taxonomy" id="3137860"/>
    <lineage>
        <taxon>Bacteria</taxon>
        <taxon>Pseudomonadati</taxon>
        <taxon>Bacteroidota</taxon>
        <taxon>Flavobacteriia</taxon>
        <taxon>Flavobacteriales</taxon>
        <taxon>Flavobacteriaceae</taxon>
        <taxon>Tenacibaculum</taxon>
    </lineage>
</organism>
<proteinExistence type="predicted"/>
<keyword evidence="2" id="KW-1185">Reference proteome</keyword>
<evidence type="ECO:0000313" key="2">
    <source>
        <dbReference type="Proteomes" id="UP001497602"/>
    </source>
</evidence>
<evidence type="ECO:0000313" key="1">
    <source>
        <dbReference type="EMBL" id="CAL2104925.1"/>
    </source>
</evidence>
<dbReference type="Proteomes" id="UP001497602">
    <property type="component" value="Unassembled WGS sequence"/>
</dbReference>
<dbReference type="InterPro" id="IPR011006">
    <property type="entry name" value="CheY-like_superfamily"/>
</dbReference>
<sequence length="132" mass="14737">MSIPVKLSSVVIAHSLPLVNTHLNTVLNTLHFDIKENTNSGIKALKSILINNPDVAILDANLPYLNAIDIIKITIRKELTTKFIVICKNNNEYLFFSERKRLKTIAIQLNNKNIENSLTTISASIIDALNTL</sequence>
<dbReference type="EMBL" id="CAXJRC010000002">
    <property type="protein sequence ID" value="CAL2104925.1"/>
    <property type="molecule type" value="Genomic_DNA"/>
</dbReference>
<dbReference type="SUPFAM" id="SSF52172">
    <property type="entry name" value="CheY-like"/>
    <property type="match status" value="1"/>
</dbReference>
<name>A0ABM9PH43_9FLAO</name>
<accession>A0ABM9PH43</accession>
<protein>
    <recommendedName>
        <fullName evidence="3">Response regulatory domain-containing protein</fullName>
    </recommendedName>
</protein>
<evidence type="ECO:0008006" key="3">
    <source>
        <dbReference type="Google" id="ProtNLM"/>
    </source>
</evidence>
<reference evidence="1 2" key="1">
    <citation type="submission" date="2024-05" db="EMBL/GenBank/DDBJ databases">
        <authorList>
            <person name="Duchaud E."/>
        </authorList>
    </citation>
    <scope>NUCLEOTIDE SEQUENCE [LARGE SCALE GENOMIC DNA]</scope>
    <source>
        <strain evidence="1">Ena-SAMPLE-TAB-13-05-2024-13:56:06:370-140305</strain>
    </source>
</reference>
<dbReference type="RefSeq" id="WP_348736648.1">
    <property type="nucleotide sequence ID" value="NZ_CAXJRC010000002.1"/>
</dbReference>
<comment type="caution">
    <text evidence="1">The sequence shown here is derived from an EMBL/GenBank/DDBJ whole genome shotgun (WGS) entry which is preliminary data.</text>
</comment>